<evidence type="ECO:0000256" key="1">
    <source>
        <dbReference type="ARBA" id="ARBA00022679"/>
    </source>
</evidence>
<organism evidence="6 7">
    <name type="scientific">Penicillium flavigenum</name>
    <dbReference type="NCBI Taxonomy" id="254877"/>
    <lineage>
        <taxon>Eukaryota</taxon>
        <taxon>Fungi</taxon>
        <taxon>Dikarya</taxon>
        <taxon>Ascomycota</taxon>
        <taxon>Pezizomycotina</taxon>
        <taxon>Eurotiomycetes</taxon>
        <taxon>Eurotiomycetidae</taxon>
        <taxon>Eurotiales</taxon>
        <taxon>Aspergillaceae</taxon>
        <taxon>Penicillium</taxon>
    </lineage>
</organism>
<dbReference type="EMBL" id="MLQL01000030">
    <property type="protein sequence ID" value="OQE15756.1"/>
    <property type="molecule type" value="Genomic_DNA"/>
</dbReference>
<keyword evidence="3" id="KW-0418">Kinase</keyword>
<dbReference type="PANTHER" id="PTHR44329">
    <property type="entry name" value="SERINE/THREONINE-PROTEIN KINASE TNNI3K-RELATED"/>
    <property type="match status" value="1"/>
</dbReference>
<evidence type="ECO:0000256" key="4">
    <source>
        <dbReference type="ARBA" id="ARBA00022840"/>
    </source>
</evidence>
<dbReference type="GO" id="GO:0005524">
    <property type="term" value="F:ATP binding"/>
    <property type="evidence" value="ECO:0007669"/>
    <property type="project" value="UniProtKB-KW"/>
</dbReference>
<dbReference type="OrthoDB" id="1668230at2759"/>
<dbReference type="Gene3D" id="1.10.510.10">
    <property type="entry name" value="Transferase(Phosphotransferase) domain 1"/>
    <property type="match status" value="1"/>
</dbReference>
<feature type="domain" description="Protein kinase" evidence="5">
    <location>
        <begin position="85"/>
        <end position="326"/>
    </location>
</feature>
<keyword evidence="4" id="KW-0067">ATP-binding</keyword>
<dbReference type="AlphaFoldDB" id="A0A1V6SP39"/>
<dbReference type="InterPro" id="IPR011009">
    <property type="entry name" value="Kinase-like_dom_sf"/>
</dbReference>
<dbReference type="PROSITE" id="PS50011">
    <property type="entry name" value="PROTEIN_KINASE_DOM"/>
    <property type="match status" value="1"/>
</dbReference>
<dbReference type="PANTHER" id="PTHR44329:SF288">
    <property type="entry name" value="MITOGEN-ACTIVATED PROTEIN KINASE KINASE KINASE 20"/>
    <property type="match status" value="1"/>
</dbReference>
<name>A0A1V6SP39_9EURO</name>
<evidence type="ECO:0000313" key="7">
    <source>
        <dbReference type="Proteomes" id="UP000191342"/>
    </source>
</evidence>
<dbReference type="GO" id="GO:0004674">
    <property type="term" value="F:protein serine/threonine kinase activity"/>
    <property type="evidence" value="ECO:0007669"/>
    <property type="project" value="TreeGrafter"/>
</dbReference>
<dbReference type="Proteomes" id="UP000191342">
    <property type="component" value="Unassembled WGS sequence"/>
</dbReference>
<keyword evidence="1" id="KW-0808">Transferase</keyword>
<evidence type="ECO:0000256" key="3">
    <source>
        <dbReference type="ARBA" id="ARBA00022777"/>
    </source>
</evidence>
<accession>A0A1V6SP39</accession>
<reference evidence="7" key="1">
    <citation type="journal article" date="2017" name="Nat. Microbiol.">
        <title>Global analysis of biosynthetic gene clusters reveals vast potential of secondary metabolite production in Penicillium species.</title>
        <authorList>
            <person name="Nielsen J.C."/>
            <person name="Grijseels S."/>
            <person name="Prigent S."/>
            <person name="Ji B."/>
            <person name="Dainat J."/>
            <person name="Nielsen K.F."/>
            <person name="Frisvad J.C."/>
            <person name="Workman M."/>
            <person name="Nielsen J."/>
        </authorList>
    </citation>
    <scope>NUCLEOTIDE SEQUENCE [LARGE SCALE GENOMIC DNA]</scope>
    <source>
        <strain evidence="7">IBT 14082</strain>
    </source>
</reference>
<evidence type="ECO:0000259" key="5">
    <source>
        <dbReference type="PROSITE" id="PS50011"/>
    </source>
</evidence>
<protein>
    <recommendedName>
        <fullName evidence="5">Protein kinase domain-containing protein</fullName>
    </recommendedName>
</protein>
<evidence type="ECO:0000313" key="6">
    <source>
        <dbReference type="EMBL" id="OQE15756.1"/>
    </source>
</evidence>
<keyword evidence="2" id="KW-0547">Nucleotide-binding</keyword>
<dbReference type="InterPro" id="IPR000719">
    <property type="entry name" value="Prot_kinase_dom"/>
</dbReference>
<dbReference type="STRING" id="254877.A0A1V6SP39"/>
<dbReference type="InterPro" id="IPR051681">
    <property type="entry name" value="Ser/Thr_Kinases-Pseudokinases"/>
</dbReference>
<dbReference type="Pfam" id="PF00069">
    <property type="entry name" value="Pkinase"/>
    <property type="match status" value="1"/>
</dbReference>
<sequence>MLGLVRSVYAPLFYAFKFVCYPFDVVLRFIGRGWGAWRPSTRGTEVLDQDAPSKYQTTEYPPDAFDVPDQPPNTTVAFSLEYYPPGASKVIGRGSWCYIGLVDESTVLKYPKHLEEGDNIQVKAQLLEIVGSHPRIIKSHGLTEHGLLLQYAPKGNLSDYFAENPDIPLEQKLRWCKQAAEAVDYIHEKNILHCDINSRNFLLDSNLDLLLADFQGVLLSTDGKALLDGQSRESSKYHCPRVIADYAEVKTDIFALGSTIYFILMSHEVFPELISWEQEEEVEARFSNGQFPTDSHICSKVTAKCWQQCYESARDVIFDLSQIQLS</sequence>
<gene>
    <name evidence="6" type="ORF">PENFLA_c030G04835</name>
</gene>
<evidence type="ECO:0000256" key="2">
    <source>
        <dbReference type="ARBA" id="ARBA00022741"/>
    </source>
</evidence>
<keyword evidence="7" id="KW-1185">Reference proteome</keyword>
<dbReference type="SUPFAM" id="SSF56112">
    <property type="entry name" value="Protein kinase-like (PK-like)"/>
    <property type="match status" value="1"/>
</dbReference>
<comment type="caution">
    <text evidence="6">The sequence shown here is derived from an EMBL/GenBank/DDBJ whole genome shotgun (WGS) entry which is preliminary data.</text>
</comment>
<proteinExistence type="predicted"/>